<sequence>MLLLFHPGFDFSLDPYTPDSTASSTSRQVCGVLRCSEALSDRSDHQTNRSRTVTGLTISKIRIDGFTMNSHERWQQLASVTPSQPSLKRVSDGVKAIGQLSAQKASITLDLSKTNDCMESQFSCVAVFVDDHGRTSIKRAFVGKAVDSSNLIAHTQAEKVSIPSQRRFPTPSVEGNLLGTLMQLVGSIQTKIDFIGSRLEDSLRALENRVEDKVGELRVAVNDKSGGLDKSIESRFGTLDTRMNNLENRLEDKMTQLHNRLLQNLKQVESSCPDSAVICDELALKLNDIGDKVEINIEKLDSCVAAVKRQNESTGKALEQIEVAVGQCAGTEDSKLVNLVRGVDNLSDLTRDVVSQVNSFRDGYGGGALVPIEEFFDPLNTGKKEWRLAFRGTAFNNIQVYPAYLYGTGIPVEVEKGCKQFNNSLPCINHYRNKDALDNWARVDEVLFAIYKDGQMVKRVVFNGKGSNFINWFAEDNVILSSWTDLTKHSHNFFSIAGAEHDVLIRRFFINLDYDRSCDGYRGWFKATETQKGCPEEINTPAIPMFHYAPGNTYSVWTSTFAVADAFGIFLKYE</sequence>
<dbReference type="AlphaFoldDB" id="A0AAV4G6Q1"/>
<dbReference type="Proteomes" id="UP000762676">
    <property type="component" value="Unassembled WGS sequence"/>
</dbReference>
<gene>
    <name evidence="1" type="ORF">ElyMa_002332600</name>
</gene>
<dbReference type="Gene3D" id="1.20.120.20">
    <property type="entry name" value="Apolipoprotein"/>
    <property type="match status" value="1"/>
</dbReference>
<evidence type="ECO:0000313" key="2">
    <source>
        <dbReference type="Proteomes" id="UP000762676"/>
    </source>
</evidence>
<accession>A0AAV4G6Q1</accession>
<name>A0AAV4G6Q1_9GAST</name>
<proteinExistence type="predicted"/>
<protein>
    <submittedName>
        <fullName evidence="1">Collagen alpha-4(VI) chain</fullName>
    </submittedName>
</protein>
<evidence type="ECO:0000313" key="1">
    <source>
        <dbReference type="EMBL" id="GFR81122.1"/>
    </source>
</evidence>
<comment type="caution">
    <text evidence="1">The sequence shown here is derived from an EMBL/GenBank/DDBJ whole genome shotgun (WGS) entry which is preliminary data.</text>
</comment>
<reference evidence="1 2" key="1">
    <citation type="journal article" date="2021" name="Elife">
        <title>Chloroplast acquisition without the gene transfer in kleptoplastic sea slugs, Plakobranchus ocellatus.</title>
        <authorList>
            <person name="Maeda T."/>
            <person name="Takahashi S."/>
            <person name="Yoshida T."/>
            <person name="Shimamura S."/>
            <person name="Takaki Y."/>
            <person name="Nagai Y."/>
            <person name="Toyoda A."/>
            <person name="Suzuki Y."/>
            <person name="Arimoto A."/>
            <person name="Ishii H."/>
            <person name="Satoh N."/>
            <person name="Nishiyama T."/>
            <person name="Hasebe M."/>
            <person name="Maruyama T."/>
            <person name="Minagawa J."/>
            <person name="Obokata J."/>
            <person name="Shigenobu S."/>
        </authorList>
    </citation>
    <scope>NUCLEOTIDE SEQUENCE [LARGE SCALE GENOMIC DNA]</scope>
</reference>
<dbReference type="GO" id="GO:0005581">
    <property type="term" value="C:collagen trimer"/>
    <property type="evidence" value="ECO:0007669"/>
    <property type="project" value="UniProtKB-KW"/>
</dbReference>
<organism evidence="1 2">
    <name type="scientific">Elysia marginata</name>
    <dbReference type="NCBI Taxonomy" id="1093978"/>
    <lineage>
        <taxon>Eukaryota</taxon>
        <taxon>Metazoa</taxon>
        <taxon>Spiralia</taxon>
        <taxon>Lophotrochozoa</taxon>
        <taxon>Mollusca</taxon>
        <taxon>Gastropoda</taxon>
        <taxon>Heterobranchia</taxon>
        <taxon>Euthyneura</taxon>
        <taxon>Panpulmonata</taxon>
        <taxon>Sacoglossa</taxon>
        <taxon>Placobranchoidea</taxon>
        <taxon>Plakobranchidae</taxon>
        <taxon>Elysia</taxon>
    </lineage>
</organism>
<keyword evidence="1" id="KW-0176">Collagen</keyword>
<dbReference type="EMBL" id="BMAT01004806">
    <property type="protein sequence ID" value="GFR81122.1"/>
    <property type="molecule type" value="Genomic_DNA"/>
</dbReference>
<keyword evidence="2" id="KW-1185">Reference proteome</keyword>